<evidence type="ECO:0000256" key="1">
    <source>
        <dbReference type="SAM" id="Phobius"/>
    </source>
</evidence>
<sequence>MQRVLSYQTARGFEETSEFITKRMCISFLFSIGFLCLVCGFCLGRFAADTASNTRVEQERLEHTGNGLENVEYMRQIIIEKLQNNNYSIDQLSYKNGSLKSIKEMLSSLEYFDKLTFQMGCIIGTVTGRREPDKFVVLHATESPTMSIVIEIIKELNNLNIQYKWIPRRSLTFIMCEKHHDNNDSSINNCIDYVPTYSRKNIVAFVSLEAESLYSDGKYLTSGSDMVTSVVLETMKEHKNIEHDIFNNKICRLNIDVPHARIKYTKLAIVSDDHDDMFIVNWKNFAGIATTSIWKLSQITLFHWYPQNIKDTIDHTLTDLHDVPSTLKKNIEDKIKIITKFGNNLKDKTNSITPFKPLDVRMMNDLILNLDINLLCLDENLKSKTDVTIIYESFTNKNNINKYLEEMLNCYNKIINNFTINIIT</sequence>
<dbReference type="AlphaFoldDB" id="A0A834XYD7"/>
<keyword evidence="1" id="KW-0812">Transmembrane</keyword>
<reference evidence="2 3" key="1">
    <citation type="submission" date="2020-08" db="EMBL/GenBank/DDBJ databases">
        <title>Aphidius gifuensis genome sequencing and assembly.</title>
        <authorList>
            <person name="Du Z."/>
        </authorList>
    </citation>
    <scope>NUCLEOTIDE SEQUENCE [LARGE SCALE GENOMIC DNA]</scope>
    <source>
        <strain evidence="2">YNYX2018</strain>
        <tissue evidence="2">Adults</tissue>
    </source>
</reference>
<name>A0A834XYD7_APHGI</name>
<organism evidence="2 3">
    <name type="scientific">Aphidius gifuensis</name>
    <name type="common">Parasitoid wasp</name>
    <dbReference type="NCBI Taxonomy" id="684658"/>
    <lineage>
        <taxon>Eukaryota</taxon>
        <taxon>Metazoa</taxon>
        <taxon>Ecdysozoa</taxon>
        <taxon>Arthropoda</taxon>
        <taxon>Hexapoda</taxon>
        <taxon>Insecta</taxon>
        <taxon>Pterygota</taxon>
        <taxon>Neoptera</taxon>
        <taxon>Endopterygota</taxon>
        <taxon>Hymenoptera</taxon>
        <taxon>Apocrita</taxon>
        <taxon>Ichneumonoidea</taxon>
        <taxon>Braconidae</taxon>
        <taxon>Aphidiinae</taxon>
        <taxon>Aphidius</taxon>
    </lineage>
</organism>
<evidence type="ECO:0000313" key="2">
    <source>
        <dbReference type="EMBL" id="KAF7995820.1"/>
    </source>
</evidence>
<dbReference type="Proteomes" id="UP000639338">
    <property type="component" value="Unassembled WGS sequence"/>
</dbReference>
<keyword evidence="3" id="KW-1185">Reference proteome</keyword>
<evidence type="ECO:0000313" key="3">
    <source>
        <dbReference type="Proteomes" id="UP000639338"/>
    </source>
</evidence>
<accession>A0A834XYD7</accession>
<dbReference type="OrthoDB" id="5841748at2759"/>
<keyword evidence="1" id="KW-1133">Transmembrane helix</keyword>
<feature type="transmembrane region" description="Helical" evidence="1">
    <location>
        <begin position="26"/>
        <end position="48"/>
    </location>
</feature>
<proteinExistence type="predicted"/>
<dbReference type="EMBL" id="JACMRX010000002">
    <property type="protein sequence ID" value="KAF7995820.1"/>
    <property type="molecule type" value="Genomic_DNA"/>
</dbReference>
<protein>
    <submittedName>
        <fullName evidence="2">Uncharacterized protein</fullName>
    </submittedName>
</protein>
<gene>
    <name evidence="2" type="ORF">HCN44_006927</name>
</gene>
<keyword evidence="1" id="KW-0472">Membrane</keyword>
<comment type="caution">
    <text evidence="2">The sequence shown here is derived from an EMBL/GenBank/DDBJ whole genome shotgun (WGS) entry which is preliminary data.</text>
</comment>